<accession>A0A7Y3W5M4</accession>
<keyword evidence="2" id="KW-0472">Membrane</keyword>
<reference evidence="3 4" key="1">
    <citation type="submission" date="2020-05" db="EMBL/GenBank/DDBJ databases">
        <title>Parvularcula mediterraneae sp. nov., isolated from polypropylene straw from shallow seawater of the seashore of Laganas in Zakynthos island, Greece.</title>
        <authorList>
            <person name="Szabo I."/>
            <person name="Al-Omari J."/>
            <person name="Rado J."/>
            <person name="Szerdahelyi G.S."/>
        </authorList>
    </citation>
    <scope>NUCLEOTIDE SEQUENCE [LARGE SCALE GENOMIC DNA]</scope>
    <source>
        <strain evidence="3 4">ZS-1/3</strain>
    </source>
</reference>
<keyword evidence="2" id="KW-1133">Transmembrane helix</keyword>
<evidence type="ECO:0000256" key="1">
    <source>
        <dbReference type="SAM" id="MobiDB-lite"/>
    </source>
</evidence>
<evidence type="ECO:0000313" key="3">
    <source>
        <dbReference type="EMBL" id="NNU16431.1"/>
    </source>
</evidence>
<dbReference type="RefSeq" id="WP_173198642.1">
    <property type="nucleotide sequence ID" value="NZ_JABFCX010000002.1"/>
</dbReference>
<feature type="region of interest" description="Disordered" evidence="1">
    <location>
        <begin position="77"/>
        <end position="117"/>
    </location>
</feature>
<dbReference type="Proteomes" id="UP000536835">
    <property type="component" value="Unassembled WGS sequence"/>
</dbReference>
<dbReference type="EMBL" id="JABFCX010000002">
    <property type="protein sequence ID" value="NNU16431.1"/>
    <property type="molecule type" value="Genomic_DNA"/>
</dbReference>
<keyword evidence="2" id="KW-0812">Transmembrane</keyword>
<protein>
    <recommendedName>
        <fullName evidence="5">Transmembrane protein (PGPGW)</fullName>
    </recommendedName>
</protein>
<organism evidence="3 4">
    <name type="scientific">Parvularcula mediterranea</name>
    <dbReference type="NCBI Taxonomy" id="2732508"/>
    <lineage>
        <taxon>Bacteria</taxon>
        <taxon>Pseudomonadati</taxon>
        <taxon>Pseudomonadota</taxon>
        <taxon>Alphaproteobacteria</taxon>
        <taxon>Parvularculales</taxon>
        <taxon>Parvularculaceae</taxon>
        <taxon>Parvularcula</taxon>
    </lineage>
</organism>
<name>A0A7Y3W5M4_9PROT</name>
<sequence>MLLWRIIGNVVGAALVLIGIPLTLSPIPLGLLILFIGVVILVASNPYAAKLLKAMRKRWPWLNRFFRKAENVLPDELAGPLHETESDEDEDSEKTPERATASLGEPMRRVTIPRRLR</sequence>
<dbReference type="AlphaFoldDB" id="A0A7Y3W5M4"/>
<evidence type="ECO:0000256" key="2">
    <source>
        <dbReference type="SAM" id="Phobius"/>
    </source>
</evidence>
<comment type="caution">
    <text evidence="3">The sequence shown here is derived from an EMBL/GenBank/DDBJ whole genome shotgun (WGS) entry which is preliminary data.</text>
</comment>
<evidence type="ECO:0000313" key="4">
    <source>
        <dbReference type="Proteomes" id="UP000536835"/>
    </source>
</evidence>
<proteinExistence type="predicted"/>
<feature type="transmembrane region" description="Helical" evidence="2">
    <location>
        <begin position="30"/>
        <end position="48"/>
    </location>
</feature>
<gene>
    <name evidence="3" type="ORF">HK107_08870</name>
</gene>
<feature type="transmembrane region" description="Helical" evidence="2">
    <location>
        <begin position="7"/>
        <end position="24"/>
    </location>
</feature>
<keyword evidence="4" id="KW-1185">Reference proteome</keyword>
<evidence type="ECO:0008006" key="5">
    <source>
        <dbReference type="Google" id="ProtNLM"/>
    </source>
</evidence>